<dbReference type="GO" id="GO:0016620">
    <property type="term" value="F:oxidoreductase activity, acting on the aldehyde or oxo group of donors, NAD or NADP as acceptor"/>
    <property type="evidence" value="ECO:0007669"/>
    <property type="project" value="InterPro"/>
</dbReference>
<dbReference type="GO" id="GO:0006006">
    <property type="term" value="P:glucose metabolic process"/>
    <property type="evidence" value="ECO:0007669"/>
    <property type="project" value="InterPro"/>
</dbReference>
<dbReference type="Proteomes" id="UP000627715">
    <property type="component" value="Unassembled WGS sequence"/>
</dbReference>
<dbReference type="AlphaFoldDB" id="A0A917GTJ9"/>
<evidence type="ECO:0000259" key="5">
    <source>
        <dbReference type="SMART" id="SM00846"/>
    </source>
</evidence>
<evidence type="ECO:0000256" key="3">
    <source>
        <dbReference type="RuleBase" id="RU000397"/>
    </source>
</evidence>
<dbReference type="InterPro" id="IPR020828">
    <property type="entry name" value="GlycerAld_3-P_DH_NAD(P)-bd"/>
</dbReference>
<dbReference type="InterPro" id="IPR020831">
    <property type="entry name" value="GlycerAld/Erythrose_P_DH"/>
</dbReference>
<comment type="similarity">
    <text evidence="1 3">Belongs to the glyceraldehyde-3-phosphate dehydrogenase family.</text>
</comment>
<reference evidence="6" key="1">
    <citation type="journal article" date="2014" name="Int. J. Syst. Evol. Microbiol.">
        <title>Complete genome sequence of Corynebacterium casei LMG S-19264T (=DSM 44701T), isolated from a smear-ripened cheese.</title>
        <authorList>
            <consortium name="US DOE Joint Genome Institute (JGI-PGF)"/>
            <person name="Walter F."/>
            <person name="Albersmeier A."/>
            <person name="Kalinowski J."/>
            <person name="Ruckert C."/>
        </authorList>
    </citation>
    <scope>NUCLEOTIDE SEQUENCE</scope>
    <source>
        <strain evidence="6">CGMCC 1.15425</strain>
    </source>
</reference>
<dbReference type="GO" id="GO:0051287">
    <property type="term" value="F:NAD binding"/>
    <property type="evidence" value="ECO:0007669"/>
    <property type="project" value="InterPro"/>
</dbReference>
<gene>
    <name evidence="6" type="ORF">GCM10011403_12310</name>
</gene>
<dbReference type="SUPFAM" id="SSF55347">
    <property type="entry name" value="Glyceraldehyde-3-phosphate dehydrogenase-like, C-terminal domain"/>
    <property type="match status" value="1"/>
</dbReference>
<dbReference type="Pfam" id="PF00044">
    <property type="entry name" value="Gp_dh_N"/>
    <property type="match status" value="1"/>
</dbReference>
<dbReference type="CDD" id="cd05214">
    <property type="entry name" value="GAPDH_I_N"/>
    <property type="match status" value="1"/>
</dbReference>
<dbReference type="SUPFAM" id="SSF51735">
    <property type="entry name" value="NAD(P)-binding Rossmann-fold domains"/>
    <property type="match status" value="1"/>
</dbReference>
<dbReference type="InterPro" id="IPR020829">
    <property type="entry name" value="GlycerAld_3-P_DH_cat"/>
</dbReference>
<dbReference type="CDD" id="cd18126">
    <property type="entry name" value="GAPDH_I_C"/>
    <property type="match status" value="1"/>
</dbReference>
<reference evidence="6" key="2">
    <citation type="submission" date="2020-09" db="EMBL/GenBank/DDBJ databases">
        <authorList>
            <person name="Sun Q."/>
            <person name="Zhou Y."/>
        </authorList>
    </citation>
    <scope>NUCLEOTIDE SEQUENCE</scope>
    <source>
        <strain evidence="6">CGMCC 1.15425</strain>
    </source>
</reference>
<dbReference type="NCBIfam" id="NF006139">
    <property type="entry name" value="PRK08289.1"/>
    <property type="match status" value="1"/>
</dbReference>
<dbReference type="SMART" id="SM00846">
    <property type="entry name" value="Gp_dh_N"/>
    <property type="match status" value="1"/>
</dbReference>
<evidence type="ECO:0000313" key="6">
    <source>
        <dbReference type="EMBL" id="GGG56674.1"/>
    </source>
</evidence>
<dbReference type="InterPro" id="IPR006424">
    <property type="entry name" value="Glyceraldehyde-3-P_DH_1"/>
</dbReference>
<keyword evidence="7" id="KW-1185">Reference proteome</keyword>
<evidence type="ECO:0000313" key="7">
    <source>
        <dbReference type="Proteomes" id="UP000627715"/>
    </source>
</evidence>
<dbReference type="PANTHER" id="PTHR43454:SF1">
    <property type="entry name" value="GLYCERALDEHYDE 3-PHOSPHATE DEHYDROGENASE NAD(P) BINDING DOMAIN-CONTAINING PROTEIN"/>
    <property type="match status" value="1"/>
</dbReference>
<dbReference type="EMBL" id="BMIY01000005">
    <property type="protein sequence ID" value="GGG56674.1"/>
    <property type="molecule type" value="Genomic_DNA"/>
</dbReference>
<dbReference type="PANTHER" id="PTHR43454">
    <property type="entry name" value="GLYCERALDEHYDE-3-PHOSPHATE DEHYDROGENASE"/>
    <property type="match status" value="1"/>
</dbReference>
<dbReference type="Pfam" id="PF02800">
    <property type="entry name" value="Gp_dh_C"/>
    <property type="match status" value="1"/>
</dbReference>
<dbReference type="PROSITE" id="PS00071">
    <property type="entry name" value="GAPDH"/>
    <property type="match status" value="1"/>
</dbReference>
<dbReference type="Gene3D" id="3.30.360.10">
    <property type="entry name" value="Dihydrodipicolinate Reductase, domain 2"/>
    <property type="match status" value="1"/>
</dbReference>
<evidence type="ECO:0000256" key="4">
    <source>
        <dbReference type="RuleBase" id="RU361160"/>
    </source>
</evidence>
<dbReference type="PRINTS" id="PR00078">
    <property type="entry name" value="G3PDHDRGNASE"/>
</dbReference>
<name>A0A917GTJ9_9GAMM</name>
<dbReference type="InterPro" id="IPR036291">
    <property type="entry name" value="NAD(P)-bd_dom_sf"/>
</dbReference>
<accession>A0A917GTJ9</accession>
<comment type="caution">
    <text evidence="6">The sequence shown here is derived from an EMBL/GenBank/DDBJ whole genome shotgun (WGS) entry which is preliminary data.</text>
</comment>
<dbReference type="Gene3D" id="3.40.50.720">
    <property type="entry name" value="NAD(P)-binding Rossmann-like Domain"/>
    <property type="match status" value="1"/>
</dbReference>
<keyword evidence="2 4" id="KW-0560">Oxidoreductase</keyword>
<evidence type="ECO:0000256" key="2">
    <source>
        <dbReference type="ARBA" id="ARBA00023002"/>
    </source>
</evidence>
<feature type="domain" description="Glyceraldehyde 3-phosphate dehydrogenase NAD(P) binding" evidence="5">
    <location>
        <begin position="143"/>
        <end position="304"/>
    </location>
</feature>
<dbReference type="InterPro" id="IPR020830">
    <property type="entry name" value="GlycerAld_3-P_DH_AS"/>
</dbReference>
<sequence>MITQVLYVTRPSPEDYFSDWKQRESLAQEMIPVVGKLYSERNVGVFIYGRPLHNRSVTNIMKSHRFVRQVGRNEMSEFESHPVLMALAKLDLWHCQIDLGKLTVKYMELQQDKGADAPSVDDYVKEEMTSLAGDKTPPSAKSQDIVLYGFGRIGRLIARLLIERTSTGGVMRLRAVVVRPGKEGDLIKRASLFTSDSVHGAFQGTVRIDEENNCLICNGNVVHIIYANNPDSIDYTDYGIDDALIIDNTGKWRDEAGLSLHLQSKGASKVMLTAPGKGDLKNIVYGINHDQISPDDKIITAASCTTNAIAPVLKVLNDKFGIVGGHVETVHAYTNDQNLIDNYHSGNRRGRSAALNMVLTETGAAKAVVKAVPELAGKLTGNAVRVPVPNVSMAILALNLETSTTKEEINEFLRLLALHSPLQNQISYTQDPDAVSSDFVGTREAATVDSTATIVDDKRCVLYLWYDNEFGYCNQVVRMVYKMAGVNYRTYPVAG</sequence>
<organism evidence="6 7">
    <name type="scientific">Pseudohongiella nitratireducens</name>
    <dbReference type="NCBI Taxonomy" id="1768907"/>
    <lineage>
        <taxon>Bacteria</taxon>
        <taxon>Pseudomonadati</taxon>
        <taxon>Pseudomonadota</taxon>
        <taxon>Gammaproteobacteria</taxon>
        <taxon>Pseudomonadales</taxon>
        <taxon>Pseudohongiellaceae</taxon>
        <taxon>Pseudohongiella</taxon>
    </lineage>
</organism>
<proteinExistence type="inferred from homology"/>
<protein>
    <recommendedName>
        <fullName evidence="4">Glyceraldehyde-3-phosphate dehydrogenase</fullName>
        <ecNumber evidence="4">1.2.1.-</ecNumber>
    </recommendedName>
</protein>
<dbReference type="EC" id="1.2.1.-" evidence="4"/>
<dbReference type="GO" id="GO:0050661">
    <property type="term" value="F:NADP binding"/>
    <property type="evidence" value="ECO:0007669"/>
    <property type="project" value="InterPro"/>
</dbReference>
<dbReference type="FunFam" id="3.30.360.10:FF:000002">
    <property type="entry name" value="Glyceraldehyde-3-phosphate dehydrogenase"/>
    <property type="match status" value="1"/>
</dbReference>
<evidence type="ECO:0000256" key="1">
    <source>
        <dbReference type="ARBA" id="ARBA00007406"/>
    </source>
</evidence>
<dbReference type="NCBIfam" id="TIGR01534">
    <property type="entry name" value="GAPDH-I"/>
    <property type="match status" value="1"/>
</dbReference>